<dbReference type="EMBL" id="JPMX01000060">
    <property type="protein sequence ID" value="KGH46025.1"/>
    <property type="molecule type" value="Genomic_DNA"/>
</dbReference>
<dbReference type="InterPro" id="IPR047718">
    <property type="entry name" value="RsbA-like_anti_sig"/>
</dbReference>
<keyword evidence="1" id="KW-0808">Transferase</keyword>
<accession>A0A098Y6G9</accession>
<dbReference type="PANTHER" id="PTHR35526:SF3">
    <property type="entry name" value="ANTI-SIGMA-F FACTOR RSBW"/>
    <property type="match status" value="1"/>
</dbReference>
<dbReference type="InterPro" id="IPR036890">
    <property type="entry name" value="HATPase_C_sf"/>
</dbReference>
<dbReference type="RefSeq" id="WP_036336429.1">
    <property type="nucleotide sequence ID" value="NZ_JPMX01000060.1"/>
</dbReference>
<evidence type="ECO:0000313" key="4">
    <source>
        <dbReference type="EMBL" id="KGH46025.1"/>
    </source>
</evidence>
<evidence type="ECO:0000259" key="3">
    <source>
        <dbReference type="Pfam" id="PF14417"/>
    </source>
</evidence>
<dbReference type="PANTHER" id="PTHR35526">
    <property type="entry name" value="ANTI-SIGMA-F FACTOR RSBW-RELATED"/>
    <property type="match status" value="1"/>
</dbReference>
<evidence type="ECO:0000313" key="5">
    <source>
        <dbReference type="Proteomes" id="UP000029713"/>
    </source>
</evidence>
<dbReference type="GO" id="GO:0004674">
    <property type="term" value="F:protein serine/threonine kinase activity"/>
    <property type="evidence" value="ECO:0007669"/>
    <property type="project" value="UniProtKB-KW"/>
</dbReference>
<dbReference type="InterPro" id="IPR050267">
    <property type="entry name" value="Anti-sigma-factor_SerPK"/>
</dbReference>
<evidence type="ECO:0000256" key="1">
    <source>
        <dbReference type="ARBA" id="ARBA00022527"/>
    </source>
</evidence>
<reference evidence="4 5" key="1">
    <citation type="submission" date="2014-07" db="EMBL/GenBank/DDBJ databases">
        <title>Biosystematic studies on Modestobacter strains isolated from extreme hyper-arid desert soil and from historic building.</title>
        <authorList>
            <person name="Bukarasam K."/>
            <person name="Bull A."/>
            <person name="Girard G."/>
            <person name="van Wezel G."/>
            <person name="Goodfellow M."/>
        </authorList>
    </citation>
    <scope>NUCLEOTIDE SEQUENCE [LARGE SCALE GENOMIC DNA]</scope>
    <source>
        <strain evidence="4 5">KNN45-2b</strain>
    </source>
</reference>
<gene>
    <name evidence="4" type="ORF">IN07_13855</name>
</gene>
<feature type="domain" description="MEDS" evidence="3">
    <location>
        <begin position="14"/>
        <end position="159"/>
    </location>
</feature>
<dbReference type="Proteomes" id="UP000029713">
    <property type="component" value="Unassembled WGS sequence"/>
</dbReference>
<keyword evidence="1" id="KW-0418">Kinase</keyword>
<evidence type="ECO:0000259" key="2">
    <source>
        <dbReference type="Pfam" id="PF13581"/>
    </source>
</evidence>
<sequence>MNAPPDQLGPATFRHDLVLHSSAEELAAVAVPFLRAGLEAGDSAVITINDPAAAMLRDALGDDERVHVVPRHEVYRARTPTAITAVRRLVERETARGRTQLRVVGETDFGRTPREWLEWQRYEAVVNEAMRSWPSWGLCAFNVEELPPELVECGLRTHTHLVSAGGRRPNPHFTEPADYLRALPVPDEPLEATEPLLQVVDAKDFAGLRHAVGARLTQLQGSRDALEDLHLAIDEMSANAVRHGGPPVQLRLWASADRVVCRISDGGSGMDDPFAGYGPAHGDDLSHGGMGLWLARQLCDHVDVVDGRDGLSVRLTTLLR</sequence>
<dbReference type="InterPro" id="IPR025847">
    <property type="entry name" value="MEDS_domain"/>
</dbReference>
<organism evidence="4 5">
    <name type="scientific">Modestobacter caceresii</name>
    <dbReference type="NCBI Taxonomy" id="1522368"/>
    <lineage>
        <taxon>Bacteria</taxon>
        <taxon>Bacillati</taxon>
        <taxon>Actinomycetota</taxon>
        <taxon>Actinomycetes</taxon>
        <taxon>Geodermatophilales</taxon>
        <taxon>Geodermatophilaceae</taxon>
        <taxon>Modestobacter</taxon>
    </lineage>
</organism>
<dbReference type="InterPro" id="IPR003594">
    <property type="entry name" value="HATPase_dom"/>
</dbReference>
<dbReference type="Pfam" id="PF14417">
    <property type="entry name" value="MEDS"/>
    <property type="match status" value="1"/>
</dbReference>
<dbReference type="AlphaFoldDB" id="A0A098Y6G9"/>
<dbReference type="CDD" id="cd16936">
    <property type="entry name" value="HATPase_RsbW-like"/>
    <property type="match status" value="1"/>
</dbReference>
<feature type="domain" description="Histidine kinase/HSP90-like ATPase" evidence="2">
    <location>
        <begin position="205"/>
        <end position="316"/>
    </location>
</feature>
<proteinExistence type="predicted"/>
<dbReference type="STRING" id="1522368.IN07_13855"/>
<dbReference type="Gene3D" id="3.30.565.10">
    <property type="entry name" value="Histidine kinase-like ATPase, C-terminal domain"/>
    <property type="match status" value="1"/>
</dbReference>
<dbReference type="NCBIfam" id="NF041045">
    <property type="entry name" value="RsbA_anti_sig"/>
    <property type="match status" value="1"/>
</dbReference>
<dbReference type="OrthoDB" id="4088450at2"/>
<name>A0A098Y6G9_9ACTN</name>
<keyword evidence="5" id="KW-1185">Reference proteome</keyword>
<comment type="caution">
    <text evidence="4">The sequence shown here is derived from an EMBL/GenBank/DDBJ whole genome shotgun (WGS) entry which is preliminary data.</text>
</comment>
<keyword evidence="1" id="KW-0723">Serine/threonine-protein kinase</keyword>
<dbReference type="SUPFAM" id="SSF55874">
    <property type="entry name" value="ATPase domain of HSP90 chaperone/DNA topoisomerase II/histidine kinase"/>
    <property type="match status" value="1"/>
</dbReference>
<protein>
    <submittedName>
        <fullName evidence="4">Anti-sigma regulatory factor</fullName>
    </submittedName>
</protein>
<dbReference type="Pfam" id="PF13581">
    <property type="entry name" value="HATPase_c_2"/>
    <property type="match status" value="1"/>
</dbReference>